<dbReference type="KEGG" id="llu:AKJ09_05842"/>
<dbReference type="EMBL" id="CP012333">
    <property type="protein sequence ID" value="AKU99178.1"/>
    <property type="molecule type" value="Genomic_DNA"/>
</dbReference>
<gene>
    <name evidence="1" type="ORF">AKJ09_05842</name>
</gene>
<evidence type="ECO:0000313" key="1">
    <source>
        <dbReference type="EMBL" id="AKU99178.1"/>
    </source>
</evidence>
<reference evidence="1 2" key="1">
    <citation type="submission" date="2015-08" db="EMBL/GenBank/DDBJ databases">
        <authorList>
            <person name="Babu N.S."/>
            <person name="Beckwith C.J."/>
            <person name="Beseler K.G."/>
            <person name="Brison A."/>
            <person name="Carone J.V."/>
            <person name="Caskin T.P."/>
            <person name="Diamond M."/>
            <person name="Durham M.E."/>
            <person name="Foxe J.M."/>
            <person name="Go M."/>
            <person name="Henderson B.A."/>
            <person name="Jones I.B."/>
            <person name="McGettigan J.A."/>
            <person name="Micheletti S.J."/>
            <person name="Nasrallah M.E."/>
            <person name="Ortiz D."/>
            <person name="Piller C.R."/>
            <person name="Privatt S.R."/>
            <person name="Schneider S.L."/>
            <person name="Sharp S."/>
            <person name="Smith T.C."/>
            <person name="Stanton J.D."/>
            <person name="Ullery H.E."/>
            <person name="Wilson R.J."/>
            <person name="Serrano M.G."/>
            <person name="Buck G."/>
            <person name="Lee V."/>
            <person name="Wang Y."/>
            <person name="Carvalho R."/>
            <person name="Voegtly L."/>
            <person name="Shi R."/>
            <person name="Duckworth R."/>
            <person name="Johnson A."/>
            <person name="Loviza R."/>
            <person name="Walstead R."/>
            <person name="Shah Z."/>
            <person name="Kiflezghi M."/>
            <person name="Wade K."/>
            <person name="Ball S.L."/>
            <person name="Bradley K.W."/>
            <person name="Asai D.J."/>
            <person name="Bowman C.A."/>
            <person name="Russell D.A."/>
            <person name="Pope W.H."/>
            <person name="Jacobs-Sera D."/>
            <person name="Hendrix R.W."/>
            <person name="Hatfull G.F."/>
        </authorList>
    </citation>
    <scope>NUCLEOTIDE SEQUENCE [LARGE SCALE GENOMIC DNA]</scope>
    <source>
        <strain evidence="1 2">DSM 27648</strain>
    </source>
</reference>
<proteinExistence type="predicted"/>
<sequence>MQVRRRRVLAESFGILLPALVLVATPRMAHAEPLAQLMVGADGDLVVADTRDRTLGGGVDVRVGFRFGWPRSAFIGRVVSGAMFFQPEAVVGYRQLPFTSEPDDLRIGRASGGLRMGLMPRPCEILFFNHWGSSFGREARLLWDVGTGIDLRSTSMSFGIHATYNHLSDSGAWLEVGPHIEYRSLP</sequence>
<keyword evidence="2" id="KW-1185">Reference proteome</keyword>
<dbReference type="AlphaFoldDB" id="A0A0K1Q073"/>
<organism evidence="1 2">
    <name type="scientific">Labilithrix luteola</name>
    <dbReference type="NCBI Taxonomy" id="1391654"/>
    <lineage>
        <taxon>Bacteria</taxon>
        <taxon>Pseudomonadati</taxon>
        <taxon>Myxococcota</taxon>
        <taxon>Polyangia</taxon>
        <taxon>Polyangiales</taxon>
        <taxon>Labilitrichaceae</taxon>
        <taxon>Labilithrix</taxon>
    </lineage>
</organism>
<name>A0A0K1Q073_9BACT</name>
<accession>A0A0K1Q073</accession>
<dbReference type="Proteomes" id="UP000064967">
    <property type="component" value="Chromosome"/>
</dbReference>
<dbReference type="STRING" id="1391654.AKJ09_05842"/>
<evidence type="ECO:0000313" key="2">
    <source>
        <dbReference type="Proteomes" id="UP000064967"/>
    </source>
</evidence>
<protein>
    <submittedName>
        <fullName evidence="1">Uncharacterized protein</fullName>
    </submittedName>
</protein>